<dbReference type="GO" id="GO:0005615">
    <property type="term" value="C:extracellular space"/>
    <property type="evidence" value="ECO:0007669"/>
    <property type="project" value="TreeGrafter"/>
</dbReference>
<dbReference type="SUPFAM" id="SSF57625">
    <property type="entry name" value="Invertebrate chitin-binding proteins"/>
    <property type="match status" value="1"/>
</dbReference>
<feature type="domain" description="Chitin-binding type-2" evidence="3">
    <location>
        <begin position="619"/>
        <end position="686"/>
    </location>
</feature>
<dbReference type="PANTHER" id="PTHR24020">
    <property type="entry name" value="COLLAGEN ALPHA"/>
    <property type="match status" value="1"/>
</dbReference>
<dbReference type="Pfam" id="PF01607">
    <property type="entry name" value="CBM_14"/>
    <property type="match status" value="1"/>
</dbReference>
<dbReference type="PROSITE" id="PS50940">
    <property type="entry name" value="CHIT_BIND_II"/>
    <property type="match status" value="1"/>
</dbReference>
<proteinExistence type="predicted"/>
<dbReference type="InterPro" id="IPR036508">
    <property type="entry name" value="Chitin-bd_dom_sf"/>
</dbReference>
<dbReference type="SUPFAM" id="SSF53300">
    <property type="entry name" value="vWA-like"/>
    <property type="match status" value="3"/>
</dbReference>
<dbReference type="SMART" id="SM00327">
    <property type="entry name" value="VWA"/>
    <property type="match status" value="3"/>
</dbReference>
<dbReference type="AlphaFoldDB" id="A0A0B7A6Y2"/>
<dbReference type="EMBL" id="HACG01028895">
    <property type="protein sequence ID" value="CEK75760.1"/>
    <property type="molecule type" value="Transcribed_RNA"/>
</dbReference>
<dbReference type="InterPro" id="IPR002557">
    <property type="entry name" value="Chitin-bd_dom"/>
</dbReference>
<dbReference type="InterPro" id="IPR002035">
    <property type="entry name" value="VWF_A"/>
</dbReference>
<gene>
    <name evidence="4" type="primary">ORF96904</name>
</gene>
<feature type="signal peptide" evidence="1">
    <location>
        <begin position="1"/>
        <end position="23"/>
    </location>
</feature>
<dbReference type="SMART" id="SM00494">
    <property type="entry name" value="ChtBD2"/>
    <property type="match status" value="2"/>
</dbReference>
<dbReference type="GO" id="GO:0008061">
    <property type="term" value="F:chitin binding"/>
    <property type="evidence" value="ECO:0007669"/>
    <property type="project" value="InterPro"/>
</dbReference>
<dbReference type="PROSITE" id="PS50234">
    <property type="entry name" value="VWFA"/>
    <property type="match status" value="3"/>
</dbReference>
<keyword evidence="1" id="KW-0732">Signal</keyword>
<dbReference type="PRINTS" id="PR00453">
    <property type="entry name" value="VWFADOMAIN"/>
</dbReference>
<evidence type="ECO:0000259" key="3">
    <source>
        <dbReference type="PROSITE" id="PS50940"/>
    </source>
</evidence>
<name>A0A0B7A6Y2_9EUPU</name>
<dbReference type="InterPro" id="IPR050525">
    <property type="entry name" value="ECM_Assembly_Org"/>
</dbReference>
<accession>A0A0B7A6Y2</accession>
<evidence type="ECO:0000256" key="1">
    <source>
        <dbReference type="SAM" id="SignalP"/>
    </source>
</evidence>
<dbReference type="CDD" id="cd01450">
    <property type="entry name" value="vWFA_subfamily_ECM"/>
    <property type="match status" value="1"/>
</dbReference>
<dbReference type="Pfam" id="PF00092">
    <property type="entry name" value="VWA"/>
    <property type="match status" value="3"/>
</dbReference>
<organism evidence="4">
    <name type="scientific">Arion vulgaris</name>
    <dbReference type="NCBI Taxonomy" id="1028688"/>
    <lineage>
        <taxon>Eukaryota</taxon>
        <taxon>Metazoa</taxon>
        <taxon>Spiralia</taxon>
        <taxon>Lophotrochozoa</taxon>
        <taxon>Mollusca</taxon>
        <taxon>Gastropoda</taxon>
        <taxon>Heterobranchia</taxon>
        <taxon>Euthyneura</taxon>
        <taxon>Panpulmonata</taxon>
        <taxon>Eupulmonata</taxon>
        <taxon>Stylommatophora</taxon>
        <taxon>Helicina</taxon>
        <taxon>Arionoidea</taxon>
        <taxon>Arionidae</taxon>
        <taxon>Arion</taxon>
    </lineage>
</organism>
<protein>
    <recommendedName>
        <fullName evidence="5">VWFA domain-containing protein</fullName>
    </recommendedName>
</protein>
<dbReference type="Gene3D" id="2.170.140.10">
    <property type="entry name" value="Chitin binding domain"/>
    <property type="match status" value="1"/>
</dbReference>
<feature type="chain" id="PRO_5002112640" description="VWFA domain-containing protein" evidence="1">
    <location>
        <begin position="24"/>
        <end position="856"/>
    </location>
</feature>
<dbReference type="CDD" id="cd00198">
    <property type="entry name" value="vWFA"/>
    <property type="match status" value="1"/>
</dbReference>
<dbReference type="InterPro" id="IPR036465">
    <property type="entry name" value="vWFA_dom_sf"/>
</dbReference>
<reference evidence="4" key="1">
    <citation type="submission" date="2014-12" db="EMBL/GenBank/DDBJ databases">
        <title>Insight into the proteome of Arion vulgaris.</title>
        <authorList>
            <person name="Aradska J."/>
            <person name="Bulat T."/>
            <person name="Smidak R."/>
            <person name="Sarate P."/>
            <person name="Gangsoo J."/>
            <person name="Sialana F."/>
            <person name="Bilban M."/>
            <person name="Lubec G."/>
        </authorList>
    </citation>
    <scope>NUCLEOTIDE SEQUENCE</scope>
    <source>
        <tissue evidence="4">Skin</tissue>
    </source>
</reference>
<feature type="domain" description="VWFA" evidence="2">
    <location>
        <begin position="419"/>
        <end position="607"/>
    </location>
</feature>
<evidence type="ECO:0008006" key="5">
    <source>
        <dbReference type="Google" id="ProtNLM"/>
    </source>
</evidence>
<sequence>MDTRIFMLIFLSVIAANFKSTYQQQCVAILDVIIAVDGSNSMGEENFERQKTSIVNLVTSMNVSEGEVRVGLVLFSGGINAVINLTGDKISLINGIRQLRYPDEETRTDLALDKCTDMFQQQGRSNSTVPELILLITDGVSTMPALTIQSATNAKSRGINIFAIGVTNRASIVELRQIASMKNQNEYQVFVTDDFTTLEGSLNNATNRACVDLKCQDAMIDIVFVLDSSSNIGTSNFLEMKNFVHEFLSFADVDSGEIRVGIVTFSDTARLEFQLNTYRTKALMNSAINNIQYSPGATNMADALKVVRMNMFTQNNGDRSDVANVVILLSANDISINSLQTAAEADATRAAGIQIYGVGIGHRSTSLLDGIVSRPLEEARFMISSFSQLRPVIPEVYNKFNKFCENPPPVPACYMGITDLWFVIDVSRTTESLSRVQFTGDFASLKNGLTKMVEIAQDTSVSNPDVNFGLISFSDTSRILADVSQFNSVNNTASAIQQLPGGVLQGGATVVSALQNIVRAPVVSKYRSYVAIVAPESSYTLNMASLNQEMARLKALGYTIVIFAVRENGMLDQQSLQRDASGAQFFYYISRYSGLEAATKNFTRDRLCNGVVTVVENSTGLCSGSGHRENGVGVVAHPIDCDKYIQCYYDERNNKDIAVVRQCLMGLHWDSINKNCSKPGQARCSYDRCKESCEPYQREGSCRTYWDCENGGSIRKCCPENYAFVPGMGCQPDQTCKELCDHVKYCNGCQRKPNWNNPAGYDVKTLGGNMWMPRPCFSEDFDIVDCDCSVTRDQVCPADRVFDFSDVRTRQAIEEGNKAGIRVHDVMKNSEGIVLGNRSSVHVNVNHVQNGNESLL</sequence>
<feature type="domain" description="VWFA" evidence="2">
    <location>
        <begin position="221"/>
        <end position="396"/>
    </location>
</feature>
<dbReference type="PANTHER" id="PTHR24020:SF20">
    <property type="entry name" value="PH DOMAIN-CONTAINING PROTEIN"/>
    <property type="match status" value="1"/>
</dbReference>
<evidence type="ECO:0000259" key="2">
    <source>
        <dbReference type="PROSITE" id="PS50234"/>
    </source>
</evidence>
<dbReference type="Gene3D" id="3.40.50.410">
    <property type="entry name" value="von Willebrand factor, type A domain"/>
    <property type="match status" value="3"/>
</dbReference>
<evidence type="ECO:0000313" key="4">
    <source>
        <dbReference type="EMBL" id="CEK75760.1"/>
    </source>
</evidence>
<feature type="domain" description="VWFA" evidence="2">
    <location>
        <begin position="31"/>
        <end position="206"/>
    </location>
</feature>